<dbReference type="InterPro" id="IPR035959">
    <property type="entry name" value="RutC-like_sf"/>
</dbReference>
<dbReference type="OrthoDB" id="9799840at2"/>
<dbReference type="RefSeq" id="WP_123848185.1">
    <property type="nucleotide sequence ID" value="NZ_RPDH01000002.1"/>
</dbReference>
<dbReference type="PANTHER" id="PTHR11803:SF44">
    <property type="entry name" value="RUTC FAMILY PROTEIN YJGH"/>
    <property type="match status" value="1"/>
</dbReference>
<reference evidence="1 2" key="1">
    <citation type="submission" date="2018-11" db="EMBL/GenBank/DDBJ databases">
        <title>Chitinophaga lutea sp.nov., isolate from arsenic contaminated soil.</title>
        <authorList>
            <person name="Zong Y."/>
        </authorList>
    </citation>
    <scope>NUCLEOTIDE SEQUENCE [LARGE SCALE GENOMIC DNA]</scope>
    <source>
        <strain evidence="1 2">ZY74</strain>
    </source>
</reference>
<protein>
    <submittedName>
        <fullName evidence="1">RidA family protein</fullName>
    </submittedName>
</protein>
<dbReference type="Gene3D" id="3.30.1330.40">
    <property type="entry name" value="RutC-like"/>
    <property type="match status" value="1"/>
</dbReference>
<dbReference type="Pfam" id="PF01042">
    <property type="entry name" value="Ribonuc_L-PSP"/>
    <property type="match status" value="1"/>
</dbReference>
<organism evidence="1 2">
    <name type="scientific">Chitinophaga lutea</name>
    <dbReference type="NCBI Taxonomy" id="2488634"/>
    <lineage>
        <taxon>Bacteria</taxon>
        <taxon>Pseudomonadati</taxon>
        <taxon>Bacteroidota</taxon>
        <taxon>Chitinophagia</taxon>
        <taxon>Chitinophagales</taxon>
        <taxon>Chitinophagaceae</taxon>
        <taxon>Chitinophaga</taxon>
    </lineage>
</organism>
<dbReference type="CDD" id="cd00448">
    <property type="entry name" value="YjgF_YER057c_UK114_family"/>
    <property type="match status" value="1"/>
</dbReference>
<accession>A0A3N4PR17</accession>
<dbReference type="SUPFAM" id="SSF55298">
    <property type="entry name" value="YjgF-like"/>
    <property type="match status" value="1"/>
</dbReference>
<sequence>MKISAPLLPLVLLIAFSGCTVSRKTYDPTGAAFSQAYGIKNFKRLVFVSGQVPEDEKENVPGDFRSQAELTWKNVEKQLKAAGMGLNDIVKYTIYLSDRKYRRENYEVRYKVLGNHQPAMSIIITGIYDEKWLLEIEAIAAK</sequence>
<dbReference type="GO" id="GO:0005829">
    <property type="term" value="C:cytosol"/>
    <property type="evidence" value="ECO:0007669"/>
    <property type="project" value="TreeGrafter"/>
</dbReference>
<name>A0A3N4PR17_9BACT</name>
<proteinExistence type="predicted"/>
<keyword evidence="2" id="KW-1185">Reference proteome</keyword>
<evidence type="ECO:0000313" key="2">
    <source>
        <dbReference type="Proteomes" id="UP000278351"/>
    </source>
</evidence>
<dbReference type="PROSITE" id="PS51257">
    <property type="entry name" value="PROKAR_LIPOPROTEIN"/>
    <property type="match status" value="1"/>
</dbReference>
<gene>
    <name evidence="1" type="ORF">EGT74_19475</name>
</gene>
<dbReference type="InterPro" id="IPR006175">
    <property type="entry name" value="YjgF/YER057c/UK114"/>
</dbReference>
<dbReference type="Proteomes" id="UP000278351">
    <property type="component" value="Unassembled WGS sequence"/>
</dbReference>
<dbReference type="PANTHER" id="PTHR11803">
    <property type="entry name" value="2-IMINOBUTANOATE/2-IMINOPROPANOATE DEAMINASE RIDA"/>
    <property type="match status" value="1"/>
</dbReference>
<evidence type="ECO:0000313" key="1">
    <source>
        <dbReference type="EMBL" id="RPE09189.1"/>
    </source>
</evidence>
<dbReference type="AlphaFoldDB" id="A0A3N4PR17"/>
<dbReference type="EMBL" id="RPDH01000002">
    <property type="protein sequence ID" value="RPE09189.1"/>
    <property type="molecule type" value="Genomic_DNA"/>
</dbReference>
<comment type="caution">
    <text evidence="1">The sequence shown here is derived from an EMBL/GenBank/DDBJ whole genome shotgun (WGS) entry which is preliminary data.</text>
</comment>
<dbReference type="GO" id="GO:0019239">
    <property type="term" value="F:deaminase activity"/>
    <property type="evidence" value="ECO:0007669"/>
    <property type="project" value="TreeGrafter"/>
</dbReference>